<dbReference type="SUPFAM" id="SSF161111">
    <property type="entry name" value="Cation efflux protein transmembrane domain-like"/>
    <property type="match status" value="1"/>
</dbReference>
<dbReference type="InterPro" id="IPR050681">
    <property type="entry name" value="CDF/SLC30A"/>
</dbReference>
<evidence type="ECO:0000256" key="7">
    <source>
        <dbReference type="SAM" id="Phobius"/>
    </source>
</evidence>
<keyword evidence="10" id="KW-1185">Reference proteome</keyword>
<feature type="transmembrane region" description="Helical" evidence="7">
    <location>
        <begin position="32"/>
        <end position="53"/>
    </location>
</feature>
<dbReference type="PANTHER" id="PTHR11562">
    <property type="entry name" value="CATION EFFLUX PROTEIN/ ZINC TRANSPORTER"/>
    <property type="match status" value="1"/>
</dbReference>
<feature type="transmembrane region" description="Helical" evidence="7">
    <location>
        <begin position="92"/>
        <end position="111"/>
    </location>
</feature>
<feature type="compositionally biased region" description="Basic residues" evidence="6">
    <location>
        <begin position="214"/>
        <end position="228"/>
    </location>
</feature>
<feature type="transmembrane region" description="Helical" evidence="7">
    <location>
        <begin position="59"/>
        <end position="80"/>
    </location>
</feature>
<dbReference type="InterPro" id="IPR002524">
    <property type="entry name" value="Cation_efflux"/>
</dbReference>
<evidence type="ECO:0000313" key="9">
    <source>
        <dbReference type="EMBL" id="MEA9356410.1"/>
    </source>
</evidence>
<dbReference type="PANTHER" id="PTHR11562:SF17">
    <property type="entry name" value="RE54080P-RELATED"/>
    <property type="match status" value="1"/>
</dbReference>
<keyword evidence="2 7" id="KW-0812">Transmembrane</keyword>
<dbReference type="InterPro" id="IPR027469">
    <property type="entry name" value="Cation_efflux_TMD_sf"/>
</dbReference>
<dbReference type="RefSeq" id="WP_323576106.1">
    <property type="nucleotide sequence ID" value="NZ_JAYGJQ010000001.1"/>
</dbReference>
<feature type="transmembrane region" description="Helical" evidence="7">
    <location>
        <begin position="123"/>
        <end position="143"/>
    </location>
</feature>
<organism evidence="9 10">
    <name type="scientific">Bacteriovorax antarcticus</name>
    <dbReference type="NCBI Taxonomy" id="3088717"/>
    <lineage>
        <taxon>Bacteria</taxon>
        <taxon>Pseudomonadati</taxon>
        <taxon>Bdellovibrionota</taxon>
        <taxon>Bacteriovoracia</taxon>
        <taxon>Bacteriovoracales</taxon>
        <taxon>Bacteriovoracaceae</taxon>
        <taxon>Bacteriovorax</taxon>
    </lineage>
</organism>
<evidence type="ECO:0000259" key="8">
    <source>
        <dbReference type="Pfam" id="PF01545"/>
    </source>
</evidence>
<comment type="subcellular location">
    <subcellularLocation>
        <location evidence="1">Membrane</location>
        <topology evidence="1">Multi-pass membrane protein</topology>
    </subcellularLocation>
</comment>
<evidence type="ECO:0000256" key="5">
    <source>
        <dbReference type="ARBA" id="ARBA00023136"/>
    </source>
</evidence>
<evidence type="ECO:0000256" key="6">
    <source>
        <dbReference type="SAM" id="MobiDB-lite"/>
    </source>
</evidence>
<reference evidence="9 10" key="1">
    <citation type="submission" date="2023-11" db="EMBL/GenBank/DDBJ databases">
        <title>A Novel Polar Bacteriovorax (B. antarcticus) Isolated from the Biocrust in Antarctica.</title>
        <authorList>
            <person name="Mun W."/>
            <person name="Choi S.Y."/>
            <person name="Mitchell R.J."/>
        </authorList>
    </citation>
    <scope>NUCLEOTIDE SEQUENCE [LARGE SCALE GENOMIC DNA]</scope>
    <source>
        <strain evidence="9 10">PP10</strain>
    </source>
</reference>
<comment type="caution">
    <text evidence="9">The sequence shown here is derived from an EMBL/GenBank/DDBJ whole genome shotgun (WGS) entry which is preliminary data.</text>
</comment>
<proteinExistence type="predicted"/>
<dbReference type="Proteomes" id="UP001302274">
    <property type="component" value="Unassembled WGS sequence"/>
</dbReference>
<dbReference type="EMBL" id="JAYGJQ010000001">
    <property type="protein sequence ID" value="MEA9356410.1"/>
    <property type="molecule type" value="Genomic_DNA"/>
</dbReference>
<gene>
    <name evidence="9" type="ORF">SHI21_09360</name>
</gene>
<sequence>MSESCSHDHGVGHHDHNHTIEYDPKNTAFKRVLWISLILNFGMFFVELIYGVLSGSLSLRADAIDFLGDGTNYFVTLFILNSAIQTKAKVSLAKAFFMIGFGAWILVEATMRFFSHQVPESSIMSWVGFAALLVNAFCVLLLYKFKDGDSNMQSIWLCSRNDAIGNVAVIGAAGMVYWLGTQWPDLVVAIFMAGLAVHSGFQIIRSARNELTHGHHTGKPKLKEHKHGASCNHDH</sequence>
<dbReference type="NCBIfam" id="TIGR01297">
    <property type="entry name" value="CDF"/>
    <property type="match status" value="1"/>
</dbReference>
<feature type="region of interest" description="Disordered" evidence="6">
    <location>
        <begin position="214"/>
        <end position="235"/>
    </location>
</feature>
<evidence type="ECO:0000256" key="3">
    <source>
        <dbReference type="ARBA" id="ARBA00022906"/>
    </source>
</evidence>
<feature type="transmembrane region" description="Helical" evidence="7">
    <location>
        <begin position="186"/>
        <end position="204"/>
    </location>
</feature>
<dbReference type="Pfam" id="PF01545">
    <property type="entry name" value="Cation_efflux"/>
    <property type="match status" value="1"/>
</dbReference>
<name>A0ABU5VTM3_9BACT</name>
<feature type="transmembrane region" description="Helical" evidence="7">
    <location>
        <begin position="163"/>
        <end position="180"/>
    </location>
</feature>
<evidence type="ECO:0000313" key="10">
    <source>
        <dbReference type="Proteomes" id="UP001302274"/>
    </source>
</evidence>
<feature type="domain" description="Cation efflux protein transmembrane" evidence="8">
    <location>
        <begin position="33"/>
        <end position="211"/>
    </location>
</feature>
<evidence type="ECO:0000256" key="4">
    <source>
        <dbReference type="ARBA" id="ARBA00022989"/>
    </source>
</evidence>
<keyword evidence="3" id="KW-0864">Zinc transport</keyword>
<keyword evidence="3" id="KW-0813">Transport</keyword>
<keyword evidence="4 7" id="KW-1133">Transmembrane helix</keyword>
<keyword evidence="5 7" id="KW-0472">Membrane</keyword>
<evidence type="ECO:0000256" key="1">
    <source>
        <dbReference type="ARBA" id="ARBA00004141"/>
    </source>
</evidence>
<keyword evidence="3" id="KW-0406">Ion transport</keyword>
<dbReference type="Gene3D" id="1.20.1510.10">
    <property type="entry name" value="Cation efflux protein transmembrane domain"/>
    <property type="match status" value="1"/>
</dbReference>
<dbReference type="InterPro" id="IPR058533">
    <property type="entry name" value="Cation_efflux_TM"/>
</dbReference>
<keyword evidence="3" id="KW-0862">Zinc</keyword>
<evidence type="ECO:0000256" key="2">
    <source>
        <dbReference type="ARBA" id="ARBA00022692"/>
    </source>
</evidence>
<protein>
    <submittedName>
        <fullName evidence="9">Cation diffusion facilitator family transporter</fullName>
    </submittedName>
</protein>
<accession>A0ABU5VTM3</accession>